<dbReference type="InterPro" id="IPR000719">
    <property type="entry name" value="Prot_kinase_dom"/>
</dbReference>
<dbReference type="PANTHER" id="PTHR11584">
    <property type="entry name" value="SERINE/THREONINE PROTEIN KINASE"/>
    <property type="match status" value="1"/>
</dbReference>
<protein>
    <recommendedName>
        <fullName evidence="7">Protein kinase domain-containing protein</fullName>
    </recommendedName>
</protein>
<evidence type="ECO:0000259" key="7">
    <source>
        <dbReference type="PROSITE" id="PS50011"/>
    </source>
</evidence>
<evidence type="ECO:0000256" key="1">
    <source>
        <dbReference type="ARBA" id="ARBA00006529"/>
    </source>
</evidence>
<keyword evidence="5" id="KW-0418">Kinase</keyword>
<dbReference type="PROSITE" id="PS00108">
    <property type="entry name" value="PROTEIN_KINASE_ST"/>
    <property type="match status" value="1"/>
</dbReference>
<dbReference type="AlphaFoldDB" id="A0A0C3ELU6"/>
<dbReference type="GO" id="GO:0005524">
    <property type="term" value="F:ATP binding"/>
    <property type="evidence" value="ECO:0007669"/>
    <property type="project" value="UniProtKB-KW"/>
</dbReference>
<dbReference type="Pfam" id="PF00069">
    <property type="entry name" value="Pkinase"/>
    <property type="match status" value="1"/>
</dbReference>
<dbReference type="PROSITE" id="PS50011">
    <property type="entry name" value="PROTEIN_KINASE_DOM"/>
    <property type="match status" value="1"/>
</dbReference>
<dbReference type="STRING" id="1036808.A0A0C3ELU6"/>
<evidence type="ECO:0000256" key="5">
    <source>
        <dbReference type="ARBA" id="ARBA00022777"/>
    </source>
</evidence>
<comment type="similarity">
    <text evidence="1">Belongs to the protein kinase superfamily. STE Ser/Thr protein kinase family. MAP kinase kinase kinase subfamily.</text>
</comment>
<evidence type="ECO:0000256" key="2">
    <source>
        <dbReference type="ARBA" id="ARBA00022527"/>
    </source>
</evidence>
<feature type="non-terminal residue" evidence="8">
    <location>
        <position position="159"/>
    </location>
</feature>
<reference evidence="9" key="2">
    <citation type="submission" date="2015-01" db="EMBL/GenBank/DDBJ databases">
        <title>Evolutionary Origins and Diversification of the Mycorrhizal Mutualists.</title>
        <authorList>
            <consortium name="DOE Joint Genome Institute"/>
            <consortium name="Mycorrhizal Genomics Consortium"/>
            <person name="Kohler A."/>
            <person name="Kuo A."/>
            <person name="Nagy L.G."/>
            <person name="Floudas D."/>
            <person name="Copeland A."/>
            <person name="Barry K.W."/>
            <person name="Cichocki N."/>
            <person name="Veneault-Fourrey C."/>
            <person name="LaButti K."/>
            <person name="Lindquist E.A."/>
            <person name="Lipzen A."/>
            <person name="Lundell T."/>
            <person name="Morin E."/>
            <person name="Murat C."/>
            <person name="Riley R."/>
            <person name="Ohm R."/>
            <person name="Sun H."/>
            <person name="Tunlid A."/>
            <person name="Henrissat B."/>
            <person name="Grigoriev I.V."/>
            <person name="Hibbett D.S."/>
            <person name="Martin F."/>
        </authorList>
    </citation>
    <scope>NUCLEOTIDE SEQUENCE [LARGE SCALE GENOMIC DNA]</scope>
    <source>
        <strain evidence="9">Foug A</strain>
    </source>
</reference>
<dbReference type="PANTHER" id="PTHR11584:SF369">
    <property type="entry name" value="MITOGEN-ACTIVATED PROTEIN KINASE KINASE KINASE 19-RELATED"/>
    <property type="match status" value="1"/>
</dbReference>
<evidence type="ECO:0000313" key="8">
    <source>
        <dbReference type="EMBL" id="KIM69149.1"/>
    </source>
</evidence>
<dbReference type="EMBL" id="KN822007">
    <property type="protein sequence ID" value="KIM69149.1"/>
    <property type="molecule type" value="Genomic_DNA"/>
</dbReference>
<dbReference type="InterPro" id="IPR008271">
    <property type="entry name" value="Ser/Thr_kinase_AS"/>
</dbReference>
<sequence>REIYAWSKLYHKNVLPLLGITTEFDRTISIVSAWMEKGNAHEYVQDKEVDPRPLVRRRGIARGLHYLHDYKPGSIFHGDLKGTNVLISQEGNALLTDFGLSYVVNSSLKMSFTKICGGTLNWMAPEIIDGGEVSAEGDVWAFGMTALELFTGKMPFHEC</sequence>
<feature type="domain" description="Protein kinase" evidence="7">
    <location>
        <begin position="1"/>
        <end position="159"/>
    </location>
</feature>
<keyword evidence="2" id="KW-0723">Serine/threonine-protein kinase</keyword>
<organism evidence="8 9">
    <name type="scientific">Scleroderma citrinum Foug A</name>
    <dbReference type="NCBI Taxonomy" id="1036808"/>
    <lineage>
        <taxon>Eukaryota</taxon>
        <taxon>Fungi</taxon>
        <taxon>Dikarya</taxon>
        <taxon>Basidiomycota</taxon>
        <taxon>Agaricomycotina</taxon>
        <taxon>Agaricomycetes</taxon>
        <taxon>Agaricomycetidae</taxon>
        <taxon>Boletales</taxon>
        <taxon>Sclerodermatineae</taxon>
        <taxon>Sclerodermataceae</taxon>
        <taxon>Scleroderma</taxon>
    </lineage>
</organism>
<dbReference type="InterPro" id="IPR011009">
    <property type="entry name" value="Kinase-like_dom_sf"/>
</dbReference>
<dbReference type="Proteomes" id="UP000053989">
    <property type="component" value="Unassembled WGS sequence"/>
</dbReference>
<dbReference type="SUPFAM" id="SSF56112">
    <property type="entry name" value="Protein kinase-like (PK-like)"/>
    <property type="match status" value="1"/>
</dbReference>
<evidence type="ECO:0000313" key="9">
    <source>
        <dbReference type="Proteomes" id="UP000053989"/>
    </source>
</evidence>
<evidence type="ECO:0000256" key="3">
    <source>
        <dbReference type="ARBA" id="ARBA00022679"/>
    </source>
</evidence>
<name>A0A0C3ELU6_9AGAM</name>
<evidence type="ECO:0000256" key="6">
    <source>
        <dbReference type="ARBA" id="ARBA00022840"/>
    </source>
</evidence>
<accession>A0A0C3ELU6</accession>
<evidence type="ECO:0000256" key="4">
    <source>
        <dbReference type="ARBA" id="ARBA00022741"/>
    </source>
</evidence>
<dbReference type="SMART" id="SM00220">
    <property type="entry name" value="S_TKc"/>
    <property type="match status" value="1"/>
</dbReference>
<dbReference type="Gene3D" id="1.10.510.10">
    <property type="entry name" value="Transferase(Phosphotransferase) domain 1"/>
    <property type="match status" value="1"/>
</dbReference>
<dbReference type="OrthoDB" id="5809314at2759"/>
<reference evidence="8 9" key="1">
    <citation type="submission" date="2014-04" db="EMBL/GenBank/DDBJ databases">
        <authorList>
            <consortium name="DOE Joint Genome Institute"/>
            <person name="Kuo A."/>
            <person name="Kohler A."/>
            <person name="Nagy L.G."/>
            <person name="Floudas D."/>
            <person name="Copeland A."/>
            <person name="Barry K.W."/>
            <person name="Cichocki N."/>
            <person name="Veneault-Fourrey C."/>
            <person name="LaButti K."/>
            <person name="Lindquist E.A."/>
            <person name="Lipzen A."/>
            <person name="Lundell T."/>
            <person name="Morin E."/>
            <person name="Murat C."/>
            <person name="Sun H."/>
            <person name="Tunlid A."/>
            <person name="Henrissat B."/>
            <person name="Grigoriev I.V."/>
            <person name="Hibbett D.S."/>
            <person name="Martin F."/>
            <person name="Nordberg H.P."/>
            <person name="Cantor M.N."/>
            <person name="Hua S.X."/>
        </authorList>
    </citation>
    <scope>NUCLEOTIDE SEQUENCE [LARGE SCALE GENOMIC DNA]</scope>
    <source>
        <strain evidence="8 9">Foug A</strain>
    </source>
</reference>
<dbReference type="HOGENOM" id="CLU_000288_7_18_1"/>
<gene>
    <name evidence="8" type="ORF">SCLCIDRAFT_40584</name>
</gene>
<feature type="non-terminal residue" evidence="8">
    <location>
        <position position="1"/>
    </location>
</feature>
<dbReference type="GO" id="GO:0004674">
    <property type="term" value="F:protein serine/threonine kinase activity"/>
    <property type="evidence" value="ECO:0007669"/>
    <property type="project" value="UniProtKB-KW"/>
</dbReference>
<keyword evidence="9" id="KW-1185">Reference proteome</keyword>
<keyword evidence="3" id="KW-0808">Transferase</keyword>
<proteinExistence type="inferred from homology"/>
<dbReference type="InParanoid" id="A0A0C3ELU6"/>
<keyword evidence="6" id="KW-0067">ATP-binding</keyword>
<keyword evidence="4" id="KW-0547">Nucleotide-binding</keyword>